<sequence length="519" mass="56158">MLQPLRALLHRSVHRSCCRALSAQSYSSARKGLVLGVYEKNKEEDNVVLTQAGDTFDNAVSGKLRDQLTRSGPSLKKGKTRIFYGLHEEFPSVVVVGLGKPSAGVNEQELWDESKETIRTAVSVGCRHLQDLEIEHVEVDPCGDAQAAAEGAILGLYEYDELKTKKKTKVSPQLYASQDVDAWHKGVSYAEGQNLARYLMESPANYITPSKFAEILQQKIGGLGGNVKAFTRSKSWIEEQQMGAFLSVAKGSDEPPVFLEIHYTGSQDPNDSPLVFVGKGVTFDSGGISLKPSSGMDEMRADMGGAATVCSAILTAATLKLPINLIGLAPLCENMPSGRANKPGDVVRAKNGKTIQVDNTDAEGRLLLADALCYAHNFNARAIVNAATLTGAMVVALGSAATGVFTNSSWLWNHLQEASIVTGDRVWRMPLFDHYSKQVKDPALADLNNVGKDSRSGGACTAAAFLKEFVTIPHWAHLDIAGVMSNKDEVPYMRKGMSGRPTRTLVEFADRLSKDKKPT</sequence>
<dbReference type="AlphaFoldDB" id="A0AAV7D2X7"/>
<dbReference type="GO" id="GO:0006508">
    <property type="term" value="P:proteolysis"/>
    <property type="evidence" value="ECO:0007669"/>
    <property type="project" value="UniProtKB-KW"/>
</dbReference>
<dbReference type="InterPro" id="IPR011356">
    <property type="entry name" value="Leucine_aapep/pepB"/>
</dbReference>
<evidence type="ECO:0000256" key="5">
    <source>
        <dbReference type="ARBA" id="ARBA00004496"/>
    </source>
</evidence>
<evidence type="ECO:0000256" key="14">
    <source>
        <dbReference type="ARBA" id="ARBA00022670"/>
    </source>
</evidence>
<dbReference type="Pfam" id="PF02789">
    <property type="entry name" value="Peptidase_M17_N"/>
    <property type="match status" value="1"/>
</dbReference>
<dbReference type="Gene3D" id="3.40.220.10">
    <property type="entry name" value="Leucine Aminopeptidase, subunit E, domain 1"/>
    <property type="match status" value="1"/>
</dbReference>
<keyword evidence="16" id="KW-0378">Hydrolase</keyword>
<dbReference type="EMBL" id="WNYA01000001">
    <property type="protein sequence ID" value="KAG8591521.1"/>
    <property type="molecule type" value="Genomic_DNA"/>
</dbReference>
<dbReference type="InterPro" id="IPR000819">
    <property type="entry name" value="Peptidase_M17_C"/>
</dbReference>
<evidence type="ECO:0000256" key="20">
    <source>
        <dbReference type="ARBA" id="ARBA00023211"/>
    </source>
</evidence>
<evidence type="ECO:0000256" key="15">
    <source>
        <dbReference type="ARBA" id="ARBA00022723"/>
    </source>
</evidence>
<keyword evidence="20" id="KW-0464">Manganese</keyword>
<evidence type="ECO:0000256" key="10">
    <source>
        <dbReference type="ARBA" id="ARBA00014190"/>
    </source>
</evidence>
<dbReference type="PANTHER" id="PTHR11963:SF23">
    <property type="entry name" value="CYTOSOL AMINOPEPTIDASE"/>
    <property type="match status" value="1"/>
</dbReference>
<dbReference type="PRINTS" id="PR00481">
    <property type="entry name" value="LAMNOPPTDASE"/>
</dbReference>
<evidence type="ECO:0000256" key="1">
    <source>
        <dbReference type="ARBA" id="ARBA00000135"/>
    </source>
</evidence>
<dbReference type="InterPro" id="IPR023042">
    <property type="entry name" value="Peptidase_M17_leu_NH2_pept"/>
</dbReference>
<evidence type="ECO:0000256" key="8">
    <source>
        <dbReference type="ARBA" id="ARBA00012565"/>
    </source>
</evidence>
<comment type="cofactor">
    <cofactor evidence="4">
        <name>Zn(2+)</name>
        <dbReference type="ChEBI" id="CHEBI:29105"/>
    </cofactor>
</comment>
<keyword evidence="14" id="KW-0645">Protease</keyword>
<comment type="catalytic activity">
    <reaction evidence="2">
        <text>Release of N-terminal proline from a peptide.</text>
        <dbReference type="EC" id="3.4.11.5"/>
    </reaction>
</comment>
<comment type="catalytic activity">
    <reaction evidence="1">
        <text>Release of an N-terminal amino acid, Xaa-|-Yaa-, in which Xaa is preferably Leu, but may be other amino acids including Pro although not Arg or Lys, and Yaa may be Pro. Amino acid amides and methyl esters are also readily hydrolyzed, but rates on arylamides are exceedingly low.</text>
        <dbReference type="EC" id="3.4.11.1"/>
    </reaction>
</comment>
<comment type="function">
    <text evidence="28">Cytosolic metallopeptidase that catalyzes the removal of unsubstituted N-terminal hydrophobic amino acids from various peptides. The presence of Zn(2+) ions is essential for the peptidase activity, and the association with other cofactors can modulate the substrate spectificity of the enzyme. For instance, in the presence of Mn(2+), it displays a specific Cys-Gly hydrolyzing activity of Cys-Gly-S-conjugates. Involved in the metabolism of glutathione and in the degradation of glutathione S-conjugates, which may play a role in the control of the cell redox status.</text>
</comment>
<keyword evidence="12" id="KW-0963">Cytoplasm</keyword>
<keyword evidence="33" id="KW-1185">Reference proteome</keyword>
<evidence type="ECO:0000256" key="4">
    <source>
        <dbReference type="ARBA" id="ARBA00001947"/>
    </source>
</evidence>
<evidence type="ECO:0000256" key="6">
    <source>
        <dbReference type="ARBA" id="ARBA00009528"/>
    </source>
</evidence>
<dbReference type="GO" id="GO:0070006">
    <property type="term" value="F:metalloaminopeptidase activity"/>
    <property type="evidence" value="ECO:0007669"/>
    <property type="project" value="InterPro"/>
</dbReference>
<evidence type="ECO:0000256" key="12">
    <source>
        <dbReference type="ARBA" id="ARBA00022490"/>
    </source>
</evidence>
<evidence type="ECO:0000313" key="32">
    <source>
        <dbReference type="EMBL" id="KAG8591521.1"/>
    </source>
</evidence>
<gene>
    <name evidence="32" type="ORF">GDO81_000205</name>
</gene>
<evidence type="ECO:0000256" key="7">
    <source>
        <dbReference type="ARBA" id="ARBA00011643"/>
    </source>
</evidence>
<keyword evidence="19" id="KW-0007">Acetylation</keyword>
<dbReference type="PANTHER" id="PTHR11963">
    <property type="entry name" value="LEUCINE AMINOPEPTIDASE-RELATED"/>
    <property type="match status" value="1"/>
</dbReference>
<reference evidence="32" key="1">
    <citation type="thesis" date="2020" institute="ProQuest LLC" country="789 East Eisenhower Parkway, Ann Arbor, MI, USA">
        <title>Comparative Genomics and Chromosome Evolution.</title>
        <authorList>
            <person name="Mudd A.B."/>
        </authorList>
    </citation>
    <scope>NUCLEOTIDE SEQUENCE</scope>
    <source>
        <strain evidence="32">237g6f4</strain>
        <tissue evidence="32">Blood</tissue>
    </source>
</reference>
<evidence type="ECO:0000256" key="28">
    <source>
        <dbReference type="ARBA" id="ARBA00045966"/>
    </source>
</evidence>
<dbReference type="EC" id="3.4.11.5" evidence="9"/>
<evidence type="ECO:0000256" key="24">
    <source>
        <dbReference type="ARBA" id="ARBA00030930"/>
    </source>
</evidence>
<protein>
    <recommendedName>
        <fullName evidence="10">Cytosol aminopeptidase</fullName>
        <ecNumber evidence="8">3.4.11.1</ecNumber>
        <ecNumber evidence="9">3.4.11.5</ecNumber>
        <ecNumber evidence="22">3.4.13.23</ecNumber>
    </recommendedName>
    <alternativeName>
        <fullName evidence="25">Cysteinylglycine-S-conjugate dipeptidase</fullName>
    </alternativeName>
    <alternativeName>
        <fullName evidence="26">Leucine aminopeptidase 3</fullName>
    </alternativeName>
    <alternativeName>
        <fullName evidence="27">Leucyl aminopeptidase</fullName>
    </alternativeName>
    <alternativeName>
        <fullName evidence="24">Proline aminopeptidase</fullName>
    </alternativeName>
    <alternativeName>
        <fullName evidence="23">Prolyl aminopeptidase</fullName>
    </alternativeName>
</protein>
<evidence type="ECO:0000256" key="21">
    <source>
        <dbReference type="ARBA" id="ARBA00023511"/>
    </source>
</evidence>
<comment type="subunit">
    <text evidence="7">Homohexamer.</text>
</comment>
<comment type="cofactor">
    <cofactor evidence="3">
        <name>Mn(2+)</name>
        <dbReference type="ChEBI" id="CHEBI:29035"/>
    </cofactor>
</comment>
<evidence type="ECO:0000256" key="11">
    <source>
        <dbReference type="ARBA" id="ARBA00022438"/>
    </source>
</evidence>
<dbReference type="Proteomes" id="UP000824782">
    <property type="component" value="Unassembled WGS sequence"/>
</dbReference>
<comment type="caution">
    <text evidence="32">The sequence shown here is derived from an EMBL/GenBank/DDBJ whole genome shotgun (WGS) entry which is preliminary data.</text>
</comment>
<dbReference type="FunFam" id="3.40.220.10:FF:000005">
    <property type="entry name" value="cytosol aminopeptidase"/>
    <property type="match status" value="1"/>
</dbReference>
<dbReference type="Gene3D" id="3.40.630.10">
    <property type="entry name" value="Zn peptidases"/>
    <property type="match status" value="1"/>
</dbReference>
<evidence type="ECO:0000256" key="13">
    <source>
        <dbReference type="ARBA" id="ARBA00022553"/>
    </source>
</evidence>
<evidence type="ECO:0000256" key="17">
    <source>
        <dbReference type="ARBA" id="ARBA00022833"/>
    </source>
</evidence>
<dbReference type="FunFam" id="3.40.630.10:FF:000031">
    <property type="entry name" value="cytosol aminopeptidase"/>
    <property type="match status" value="1"/>
</dbReference>
<dbReference type="HAMAP" id="MF_00181">
    <property type="entry name" value="Cytosol_peptidase_M17"/>
    <property type="match status" value="1"/>
</dbReference>
<dbReference type="PROSITE" id="PS00631">
    <property type="entry name" value="CYTOSOL_AP"/>
    <property type="match status" value="1"/>
</dbReference>
<evidence type="ECO:0000256" key="25">
    <source>
        <dbReference type="ARBA" id="ARBA00030997"/>
    </source>
</evidence>
<comment type="catalytic activity">
    <reaction evidence="30">
        <text>L-cysteinylglycine + H2O = L-cysteine + glycine</text>
        <dbReference type="Rhea" id="RHEA:28783"/>
        <dbReference type="ChEBI" id="CHEBI:15377"/>
        <dbReference type="ChEBI" id="CHEBI:35235"/>
        <dbReference type="ChEBI" id="CHEBI:57305"/>
        <dbReference type="ChEBI" id="CHEBI:61694"/>
    </reaction>
    <physiologicalReaction direction="left-to-right" evidence="30">
        <dbReference type="Rhea" id="RHEA:28784"/>
    </physiologicalReaction>
</comment>
<dbReference type="EC" id="3.4.11.1" evidence="8"/>
<comment type="catalytic activity">
    <reaction evidence="21">
        <text>an S-substituted L-cysteinylglycine + H2O = an S-substituted L-cysteine + glycine</text>
        <dbReference type="Rhea" id="RHEA:60444"/>
        <dbReference type="ChEBI" id="CHEBI:15377"/>
        <dbReference type="ChEBI" id="CHEBI:57305"/>
        <dbReference type="ChEBI" id="CHEBI:58717"/>
        <dbReference type="ChEBI" id="CHEBI:143103"/>
        <dbReference type="EC" id="3.4.13.23"/>
    </reaction>
    <physiologicalReaction direction="left-to-right" evidence="21">
        <dbReference type="Rhea" id="RHEA:60445"/>
    </physiologicalReaction>
</comment>
<evidence type="ECO:0000256" key="29">
    <source>
        <dbReference type="ARBA" id="ARBA00047881"/>
    </source>
</evidence>
<dbReference type="SUPFAM" id="SSF52949">
    <property type="entry name" value="Macro domain-like"/>
    <property type="match status" value="1"/>
</dbReference>
<keyword evidence="11" id="KW-0031">Aminopeptidase</keyword>
<dbReference type="CDD" id="cd00433">
    <property type="entry name" value="Peptidase_M17"/>
    <property type="match status" value="1"/>
</dbReference>
<name>A0AAV7D2X7_ENGPU</name>
<comment type="subcellular location">
    <subcellularLocation>
        <location evidence="5">Cytoplasm</location>
    </subcellularLocation>
</comment>
<dbReference type="SUPFAM" id="SSF53187">
    <property type="entry name" value="Zn-dependent exopeptidases"/>
    <property type="match status" value="1"/>
</dbReference>
<evidence type="ECO:0000256" key="16">
    <source>
        <dbReference type="ARBA" id="ARBA00022801"/>
    </source>
</evidence>
<evidence type="ECO:0000256" key="30">
    <source>
        <dbReference type="ARBA" id="ARBA00049107"/>
    </source>
</evidence>
<organism evidence="32 33">
    <name type="scientific">Engystomops pustulosus</name>
    <name type="common">Tungara frog</name>
    <name type="synonym">Physalaemus pustulosus</name>
    <dbReference type="NCBI Taxonomy" id="76066"/>
    <lineage>
        <taxon>Eukaryota</taxon>
        <taxon>Metazoa</taxon>
        <taxon>Chordata</taxon>
        <taxon>Craniata</taxon>
        <taxon>Vertebrata</taxon>
        <taxon>Euteleostomi</taxon>
        <taxon>Amphibia</taxon>
        <taxon>Batrachia</taxon>
        <taxon>Anura</taxon>
        <taxon>Neobatrachia</taxon>
        <taxon>Hyloidea</taxon>
        <taxon>Leptodactylidae</taxon>
        <taxon>Leiuperinae</taxon>
        <taxon>Engystomops</taxon>
    </lineage>
</organism>
<dbReference type="GO" id="GO:0005737">
    <property type="term" value="C:cytoplasm"/>
    <property type="evidence" value="ECO:0007669"/>
    <property type="project" value="UniProtKB-SubCell"/>
</dbReference>
<evidence type="ECO:0000313" key="33">
    <source>
        <dbReference type="Proteomes" id="UP000824782"/>
    </source>
</evidence>
<keyword evidence="17" id="KW-0862">Zinc</keyword>
<evidence type="ECO:0000256" key="19">
    <source>
        <dbReference type="ARBA" id="ARBA00022990"/>
    </source>
</evidence>
<dbReference type="EC" id="3.4.13.23" evidence="22"/>
<dbReference type="Pfam" id="PF00883">
    <property type="entry name" value="Peptidase_M17"/>
    <property type="match status" value="1"/>
</dbReference>
<evidence type="ECO:0000256" key="26">
    <source>
        <dbReference type="ARBA" id="ARBA00031564"/>
    </source>
</evidence>
<feature type="domain" description="Cytosol aminopeptidase" evidence="31">
    <location>
        <begin position="359"/>
        <end position="366"/>
    </location>
</feature>
<evidence type="ECO:0000259" key="31">
    <source>
        <dbReference type="PROSITE" id="PS00631"/>
    </source>
</evidence>
<accession>A0AAV7D2X7</accession>
<keyword evidence="15" id="KW-0479">Metal-binding</keyword>
<comment type="catalytic activity">
    <reaction evidence="29">
        <text>S-benzyl-L-cysteinylglycine + H2O = S-benzyl-L-cysteine + glycine</text>
        <dbReference type="Rhea" id="RHEA:62568"/>
        <dbReference type="ChEBI" id="CHEBI:15377"/>
        <dbReference type="ChEBI" id="CHEBI:57305"/>
        <dbReference type="ChEBI" id="CHEBI:145802"/>
        <dbReference type="ChEBI" id="CHEBI:145803"/>
    </reaction>
    <physiologicalReaction direction="left-to-right" evidence="29">
        <dbReference type="Rhea" id="RHEA:62569"/>
    </physiologicalReaction>
</comment>
<proteinExistence type="inferred from homology"/>
<evidence type="ECO:0000256" key="2">
    <source>
        <dbReference type="ARBA" id="ARBA00001585"/>
    </source>
</evidence>
<evidence type="ECO:0000256" key="9">
    <source>
        <dbReference type="ARBA" id="ARBA00012568"/>
    </source>
</evidence>
<evidence type="ECO:0000256" key="27">
    <source>
        <dbReference type="ARBA" id="ARBA00033172"/>
    </source>
</evidence>
<keyword evidence="13" id="KW-0597">Phosphoprotein</keyword>
<evidence type="ECO:0000256" key="18">
    <source>
        <dbReference type="ARBA" id="ARBA00022842"/>
    </source>
</evidence>
<evidence type="ECO:0000256" key="3">
    <source>
        <dbReference type="ARBA" id="ARBA00001936"/>
    </source>
</evidence>
<comment type="similarity">
    <text evidence="6">Belongs to the peptidase M17 family.</text>
</comment>
<dbReference type="GO" id="GO:0030145">
    <property type="term" value="F:manganese ion binding"/>
    <property type="evidence" value="ECO:0007669"/>
    <property type="project" value="InterPro"/>
</dbReference>
<evidence type="ECO:0000256" key="22">
    <source>
        <dbReference type="ARBA" id="ARBA00023625"/>
    </source>
</evidence>
<keyword evidence="18" id="KW-0460">Magnesium</keyword>
<evidence type="ECO:0000256" key="23">
    <source>
        <dbReference type="ARBA" id="ARBA00029605"/>
    </source>
</evidence>
<dbReference type="InterPro" id="IPR043472">
    <property type="entry name" value="Macro_dom-like"/>
</dbReference>
<dbReference type="InterPro" id="IPR008283">
    <property type="entry name" value="Peptidase_M17_N"/>
</dbReference>